<proteinExistence type="inferred from homology"/>
<evidence type="ECO:0000256" key="4">
    <source>
        <dbReference type="SAM" id="SignalP"/>
    </source>
</evidence>
<comment type="similarity">
    <text evidence="1">Belongs to the transglycosylase family. Rpf subfamily.</text>
</comment>
<dbReference type="SUPFAM" id="SSF54106">
    <property type="entry name" value="LysM domain"/>
    <property type="match status" value="1"/>
</dbReference>
<evidence type="ECO:0000256" key="1">
    <source>
        <dbReference type="ARBA" id="ARBA00010830"/>
    </source>
</evidence>
<dbReference type="AlphaFoldDB" id="A0A101TTN3"/>
<dbReference type="Pfam" id="PF06737">
    <property type="entry name" value="Transglycosylas"/>
    <property type="match status" value="1"/>
</dbReference>
<dbReference type="Pfam" id="PF01476">
    <property type="entry name" value="LysM"/>
    <property type="match status" value="1"/>
</dbReference>
<dbReference type="GO" id="GO:0016787">
    <property type="term" value="F:hydrolase activity"/>
    <property type="evidence" value="ECO:0007669"/>
    <property type="project" value="UniProtKB-KW"/>
</dbReference>
<dbReference type="InterPro" id="IPR036779">
    <property type="entry name" value="LysM_dom_sf"/>
</dbReference>
<protein>
    <submittedName>
        <fullName evidence="6">Peptigoglycan-binding protein LysM</fullName>
    </submittedName>
</protein>
<feature type="region of interest" description="Disordered" evidence="3">
    <location>
        <begin position="130"/>
        <end position="309"/>
    </location>
</feature>
<feature type="chain" id="PRO_5007107405" evidence="4">
    <location>
        <begin position="41"/>
        <end position="357"/>
    </location>
</feature>
<feature type="signal peptide" evidence="4">
    <location>
        <begin position="1"/>
        <end position="40"/>
    </location>
</feature>
<dbReference type="PROSITE" id="PS51782">
    <property type="entry name" value="LYSM"/>
    <property type="match status" value="1"/>
</dbReference>
<dbReference type="SUPFAM" id="SSF53955">
    <property type="entry name" value="Lysozyme-like"/>
    <property type="match status" value="1"/>
</dbReference>
<keyword evidence="2" id="KW-0378">Hydrolase</keyword>
<feature type="compositionally biased region" description="Low complexity" evidence="3">
    <location>
        <begin position="145"/>
        <end position="219"/>
    </location>
</feature>
<dbReference type="Gene3D" id="1.10.530.10">
    <property type="match status" value="1"/>
</dbReference>
<keyword evidence="7" id="KW-1185">Reference proteome</keyword>
<dbReference type="PANTHER" id="PTHR34700:SF4">
    <property type="entry name" value="PHAGE-LIKE ELEMENT PBSX PROTEIN XKDP"/>
    <property type="match status" value="1"/>
</dbReference>
<accession>A0A101TTN3</accession>
<feature type="compositionally biased region" description="Basic and acidic residues" evidence="3">
    <location>
        <begin position="220"/>
        <end position="231"/>
    </location>
</feature>
<keyword evidence="4" id="KW-0732">Signal</keyword>
<dbReference type="SMART" id="SM00257">
    <property type="entry name" value="LysM"/>
    <property type="match status" value="1"/>
</dbReference>
<dbReference type="InterPro" id="IPR052196">
    <property type="entry name" value="Bact_Kbp"/>
</dbReference>
<evidence type="ECO:0000256" key="2">
    <source>
        <dbReference type="ARBA" id="ARBA00022801"/>
    </source>
</evidence>
<dbReference type="InterPro" id="IPR018392">
    <property type="entry name" value="LysM"/>
</dbReference>
<organism evidence="6 7">
    <name type="scientific">Streptomyces caeruleatus</name>
    <dbReference type="NCBI Taxonomy" id="661399"/>
    <lineage>
        <taxon>Bacteria</taxon>
        <taxon>Bacillati</taxon>
        <taxon>Actinomycetota</taxon>
        <taxon>Actinomycetes</taxon>
        <taxon>Kitasatosporales</taxon>
        <taxon>Streptomycetaceae</taxon>
        <taxon>Streptomyces</taxon>
    </lineage>
</organism>
<sequence>MLSGNGRHRRPRQAPALLVAAGVTGSAIAIPLLGAASASAADGTVWDKVAECESGGSWSAADASAGRYGGLQLTQDDWEKYGGLDYASSPDLASRSQQIAVAQDLLADRGTSPWGTCAVVNGLTKDSGALDLDTGVEEDSPSEVSGSSGLLDSLGSSNSSSSSNSSDSSNSSESSGSSNSSGASNRTDDPSGAPSKSSDGSSESSRDSSSSPSSSSSSPKADDSAKSETSPDAKASQSPDTSPVEAIGGDNQDDVVQDVGSWSLVDTGAIDAETSGSGRHRGPSADESETGGDAAESAKSSGRHASYSVRAGDTLASIADSLDLDGGWRALYAANKDAIGPDANHIFAGQTLDVPGK</sequence>
<reference evidence="6 7" key="1">
    <citation type="submission" date="2015-10" db="EMBL/GenBank/DDBJ databases">
        <title>Draft genome sequence of Streptomyces caeruleatus NRRL B-24802, type strain for the species Streptomyces caeruleatus.</title>
        <authorList>
            <person name="Ruckert C."/>
            <person name="Winkler A."/>
            <person name="Kalinowski J."/>
            <person name="Kampfer P."/>
            <person name="Glaeser S."/>
        </authorList>
    </citation>
    <scope>NUCLEOTIDE SEQUENCE [LARGE SCALE GENOMIC DNA]</scope>
    <source>
        <strain evidence="6 7">NRRL B-24802</strain>
    </source>
</reference>
<dbReference type="RefSeq" id="WP_062722165.1">
    <property type="nucleotide sequence ID" value="NZ_KQ948933.1"/>
</dbReference>
<dbReference type="STRING" id="661399.AQJ67_28410"/>
<feature type="domain" description="LysM" evidence="5">
    <location>
        <begin position="305"/>
        <end position="354"/>
    </location>
</feature>
<dbReference type="PANTHER" id="PTHR34700">
    <property type="entry name" value="POTASSIUM BINDING PROTEIN KBP"/>
    <property type="match status" value="1"/>
</dbReference>
<dbReference type="OrthoDB" id="1404170at2"/>
<dbReference type="CDD" id="cd13925">
    <property type="entry name" value="RPF"/>
    <property type="match status" value="1"/>
</dbReference>
<gene>
    <name evidence="6" type="ORF">AQJ67_28410</name>
</gene>
<evidence type="ECO:0000313" key="6">
    <source>
        <dbReference type="EMBL" id="KUN98269.1"/>
    </source>
</evidence>
<evidence type="ECO:0000256" key="3">
    <source>
        <dbReference type="SAM" id="MobiDB-lite"/>
    </source>
</evidence>
<dbReference type="InterPro" id="IPR023346">
    <property type="entry name" value="Lysozyme-like_dom_sf"/>
</dbReference>
<name>A0A101TTN3_9ACTN</name>
<dbReference type="Proteomes" id="UP000053429">
    <property type="component" value="Unassembled WGS sequence"/>
</dbReference>
<evidence type="ECO:0000259" key="5">
    <source>
        <dbReference type="PROSITE" id="PS51782"/>
    </source>
</evidence>
<dbReference type="Gene3D" id="3.10.350.10">
    <property type="entry name" value="LysM domain"/>
    <property type="match status" value="1"/>
</dbReference>
<comment type="caution">
    <text evidence="6">The sequence shown here is derived from an EMBL/GenBank/DDBJ whole genome shotgun (WGS) entry which is preliminary data.</text>
</comment>
<dbReference type="EMBL" id="LMWY01000037">
    <property type="protein sequence ID" value="KUN98269.1"/>
    <property type="molecule type" value="Genomic_DNA"/>
</dbReference>
<evidence type="ECO:0000313" key="7">
    <source>
        <dbReference type="Proteomes" id="UP000053429"/>
    </source>
</evidence>
<dbReference type="CDD" id="cd00118">
    <property type="entry name" value="LysM"/>
    <property type="match status" value="1"/>
</dbReference>
<dbReference type="InterPro" id="IPR010618">
    <property type="entry name" value="RPF"/>
</dbReference>